<dbReference type="Proteomes" id="UP000517916">
    <property type="component" value="Unassembled WGS sequence"/>
</dbReference>
<comment type="caution">
    <text evidence="1">The sequence shown here is derived from an EMBL/GenBank/DDBJ whole genome shotgun (WGS) entry which is preliminary data.</text>
</comment>
<gene>
    <name evidence="1" type="ORF">BC739_003746</name>
</gene>
<dbReference type="RefSeq" id="WP_158510888.1">
    <property type="nucleotide sequence ID" value="NZ_BAAABQ010000009.1"/>
</dbReference>
<keyword evidence="2" id="KW-1185">Reference proteome</keyword>
<evidence type="ECO:0000313" key="2">
    <source>
        <dbReference type="Proteomes" id="UP000517916"/>
    </source>
</evidence>
<sequence>MVDLNMPEGLLGEERIRWLSETAAKLREELAQAELDSWEPADQAG</sequence>
<protein>
    <submittedName>
        <fullName evidence="1">Uncharacterized protein</fullName>
    </submittedName>
</protein>
<evidence type="ECO:0000313" key="1">
    <source>
        <dbReference type="EMBL" id="MBA8926547.1"/>
    </source>
</evidence>
<accession>A0ABR6BI28</accession>
<name>A0ABR6BI28_9PSEU</name>
<organism evidence="1 2">
    <name type="scientific">Kutzneria viridogrisea</name>
    <dbReference type="NCBI Taxonomy" id="47990"/>
    <lineage>
        <taxon>Bacteria</taxon>
        <taxon>Bacillati</taxon>
        <taxon>Actinomycetota</taxon>
        <taxon>Actinomycetes</taxon>
        <taxon>Pseudonocardiales</taxon>
        <taxon>Pseudonocardiaceae</taxon>
        <taxon>Kutzneria</taxon>
    </lineage>
</organism>
<dbReference type="EMBL" id="JACJID010000002">
    <property type="protein sequence ID" value="MBA8926547.1"/>
    <property type="molecule type" value="Genomic_DNA"/>
</dbReference>
<reference evidence="1 2" key="1">
    <citation type="submission" date="2020-08" db="EMBL/GenBank/DDBJ databases">
        <title>Genomic Encyclopedia of Archaeal and Bacterial Type Strains, Phase II (KMG-II): from individual species to whole genera.</title>
        <authorList>
            <person name="Goeker M."/>
        </authorList>
    </citation>
    <scope>NUCLEOTIDE SEQUENCE [LARGE SCALE GENOMIC DNA]</scope>
    <source>
        <strain evidence="1 2">DSM 43850</strain>
    </source>
</reference>
<proteinExistence type="predicted"/>